<proteinExistence type="predicted"/>
<evidence type="ECO:0000256" key="5">
    <source>
        <dbReference type="ARBA" id="ARBA00023136"/>
    </source>
</evidence>
<dbReference type="PANTHER" id="PTHR30250:SF26">
    <property type="entry name" value="PSMA PROTEIN"/>
    <property type="match status" value="1"/>
</dbReference>
<evidence type="ECO:0000313" key="6">
    <source>
        <dbReference type="EMBL" id="VDN65575.1"/>
    </source>
</evidence>
<keyword evidence="3" id="KW-0812">Transmembrane</keyword>
<gene>
    <name evidence="6" type="ORF">POT9AD_4600</name>
</gene>
<evidence type="ECO:0000256" key="1">
    <source>
        <dbReference type="ARBA" id="ARBA00004651"/>
    </source>
</evidence>
<evidence type="ECO:0000256" key="2">
    <source>
        <dbReference type="ARBA" id="ARBA00022475"/>
    </source>
</evidence>
<dbReference type="GO" id="GO:0005886">
    <property type="term" value="C:plasma membrane"/>
    <property type="evidence" value="ECO:0007669"/>
    <property type="project" value="UniProtKB-SubCell"/>
</dbReference>
<dbReference type="OrthoDB" id="104623at2"/>
<keyword evidence="2" id="KW-1003">Cell membrane</keyword>
<dbReference type="InterPro" id="IPR050833">
    <property type="entry name" value="Poly_Biosynth_Transport"/>
</dbReference>
<reference evidence="6" key="1">
    <citation type="submission" date="2018-11" db="EMBL/GenBank/DDBJ databases">
        <authorList>
            <consortium name="Genoscope - CEA"/>
            <person name="William W."/>
        </authorList>
    </citation>
    <scope>NUCLEOTIDE SEQUENCE [LARGE SCALE GENOMIC DNA]</scope>
    <source>
        <strain evidence="6">T9AD</strain>
    </source>
</reference>
<evidence type="ECO:0000256" key="3">
    <source>
        <dbReference type="ARBA" id="ARBA00022692"/>
    </source>
</evidence>
<keyword evidence="5" id="KW-0472">Membrane</keyword>
<sequence>MLAKVFVVNAVAKILSAFLGLLSVPLLIRVLGVEQYGLWVALTSIIGWLAVLDFGVGHALKNTVSRAFANDKYIEAQAEAQQVFTITLLMALCSVFLLCVGVFYIDILKNNKTLVMMLYLPILFAFPMSMGGMILQGARKSHIQSLIGLPAPVVILCILFYFVAHEQVVSLQFYAPIYTGFFVVTWVVCWVVACFCIGCKKDFFVGMLSFKIKTQRLAVGLRFFVLQISSVVLYGAGSYLVYINAGAQDAAIYDTVNKLYFFGLSLFNMVIAVFWPEVAFSVEKKQFARVGRIYFTMLGMGLVFVVGAFFVAYFSVDIIFYWTAGEISIDSRTPYFFAALVSVQALAYCGAVVLNAVEKVMGQLLISIISSVAMIPVFFVFLRMGYGIASVPIAAALLTSVAMLYCNLAAFFYVRRGLKGMVYAS</sequence>
<dbReference type="PANTHER" id="PTHR30250">
    <property type="entry name" value="PST FAMILY PREDICTED COLANIC ACID TRANSPORTER"/>
    <property type="match status" value="1"/>
</dbReference>
<keyword evidence="4" id="KW-1133">Transmembrane helix</keyword>
<comment type="subcellular location">
    <subcellularLocation>
        <location evidence="1">Cell membrane</location>
        <topology evidence="1">Multi-pass membrane protein</topology>
    </subcellularLocation>
</comment>
<protein>
    <submittedName>
        <fullName evidence="6">Uncharacterized protein</fullName>
    </submittedName>
</protein>
<dbReference type="InterPro" id="IPR002797">
    <property type="entry name" value="Polysacc_synth"/>
</dbReference>
<dbReference type="Pfam" id="PF01943">
    <property type="entry name" value="Polysacc_synt"/>
    <property type="match status" value="1"/>
</dbReference>
<evidence type="ECO:0000256" key="4">
    <source>
        <dbReference type="ARBA" id="ARBA00022989"/>
    </source>
</evidence>
<name>A0A653BAP0_ECTOL</name>
<organism evidence="6">
    <name type="scientific">Ectopseudomonas oleovorans</name>
    <name type="common">Pseudomonas oleovorans</name>
    <dbReference type="NCBI Taxonomy" id="301"/>
    <lineage>
        <taxon>Bacteria</taxon>
        <taxon>Pseudomonadati</taxon>
        <taxon>Pseudomonadota</taxon>
        <taxon>Gammaproteobacteria</taxon>
        <taxon>Pseudomonadales</taxon>
        <taxon>Pseudomonadaceae</taxon>
        <taxon>Ectopseudomonas</taxon>
    </lineage>
</organism>
<accession>A0A653BAP0</accession>
<dbReference type="AlphaFoldDB" id="A0A653BAP0"/>
<dbReference type="EMBL" id="LR130779">
    <property type="protein sequence ID" value="VDN65575.1"/>
    <property type="molecule type" value="Genomic_DNA"/>
</dbReference>